<reference evidence="2" key="1">
    <citation type="submission" date="2019-09" db="EMBL/GenBank/DDBJ databases">
        <title>Distinct polysaccharide growth profiles of human intestinal Prevotella copri isolates.</title>
        <authorList>
            <person name="Fehlner-Peach H."/>
            <person name="Magnabosco C."/>
            <person name="Raghavan V."/>
            <person name="Scher J.U."/>
            <person name="Tett A."/>
            <person name="Cox L.M."/>
            <person name="Gottsegen C."/>
            <person name="Watters A."/>
            <person name="Wiltshire- Gordon J.D."/>
            <person name="Segata N."/>
            <person name="Bonneau R."/>
            <person name="Littman D.R."/>
        </authorList>
    </citation>
    <scope>NUCLEOTIDE SEQUENCE [LARGE SCALE GENOMIC DNA]</scope>
    <source>
        <strain evidence="2">iA624</strain>
    </source>
</reference>
<accession>A0AA91A409</accession>
<evidence type="ECO:0000313" key="1">
    <source>
        <dbReference type="EMBL" id="MQO10865.1"/>
    </source>
</evidence>
<comment type="caution">
    <text evidence="1">The sequence shown here is derived from an EMBL/GenBank/DDBJ whole genome shotgun (WGS) entry which is preliminary data.</text>
</comment>
<protein>
    <submittedName>
        <fullName evidence="1">Transposase domain-containing protein</fullName>
    </submittedName>
</protein>
<gene>
    <name evidence="1" type="ORF">F7D57_14345</name>
</gene>
<dbReference type="Proteomes" id="UP000405805">
    <property type="component" value="Unassembled WGS sequence"/>
</dbReference>
<organism evidence="1 2">
    <name type="scientific">Segatella copri</name>
    <dbReference type="NCBI Taxonomy" id="165179"/>
    <lineage>
        <taxon>Bacteria</taxon>
        <taxon>Pseudomonadati</taxon>
        <taxon>Bacteroidota</taxon>
        <taxon>Bacteroidia</taxon>
        <taxon>Bacteroidales</taxon>
        <taxon>Prevotellaceae</taxon>
        <taxon>Segatella</taxon>
    </lineage>
</organism>
<name>A0AA91A409_9BACT</name>
<dbReference type="RefSeq" id="WP_153097961.1">
    <property type="nucleotide sequence ID" value="NZ_VZBP01000181.1"/>
</dbReference>
<sequence length="96" mass="11419">METREYFEKVMQDYNQNRKGRSLRKYCKEEAVDYDWLGAENIAFMFSLFESCKLNDINFGDYIEDILTRLMEGEQDFMSLIPCNYNSNKKVNVKAA</sequence>
<dbReference type="EMBL" id="VZBP01000181">
    <property type="protein sequence ID" value="MQO10865.1"/>
    <property type="molecule type" value="Genomic_DNA"/>
</dbReference>
<evidence type="ECO:0000313" key="2">
    <source>
        <dbReference type="Proteomes" id="UP000405805"/>
    </source>
</evidence>
<proteinExistence type="predicted"/>
<dbReference type="AlphaFoldDB" id="A0AA91A409"/>